<evidence type="ECO:0000256" key="6">
    <source>
        <dbReference type="ARBA" id="ARBA00022725"/>
    </source>
</evidence>
<dbReference type="KEGG" id="emc:129339344"/>
<dbReference type="GO" id="GO:0005886">
    <property type="term" value="C:plasma membrane"/>
    <property type="evidence" value="ECO:0007669"/>
    <property type="project" value="UniProtKB-SubCell"/>
</dbReference>
<feature type="transmembrane region" description="Helical" evidence="13">
    <location>
        <begin position="192"/>
        <end position="210"/>
    </location>
</feature>
<accession>A0AA97LC43</accession>
<keyword evidence="10 12" id="KW-0675">Receptor</keyword>
<feature type="transmembrane region" description="Helical" evidence="13">
    <location>
        <begin position="150"/>
        <end position="172"/>
    </location>
</feature>
<feature type="transmembrane region" description="Helical" evidence="13">
    <location>
        <begin position="111"/>
        <end position="130"/>
    </location>
</feature>
<name>A0AA97LC43_EUBMA</name>
<dbReference type="GeneID" id="129339344"/>
<comment type="function">
    <text evidence="1">Odorant receptor.</text>
</comment>
<dbReference type="Pfam" id="PF13853">
    <property type="entry name" value="7tm_4"/>
    <property type="match status" value="1"/>
</dbReference>
<keyword evidence="9 13" id="KW-0472">Membrane</keyword>
<sequence length="366" mass="41226">MGDVGGCRIYKMTQKQSAKNILQQDMVANVEALHTQAYTLMAPCGIQPILQENEMLNETAVTEFLLTGFSDIRDLEILGFVIFLSIYSTAVTGNLLLVLTIIQNRHLHSPMYYFLGNLSVLDAFYISVTVPKLMAMSLTNNKLISFSGCVVQVFLVITFAGSELSFLTVMAYDRYVAICHPLQYMLVMKWNACFQMAASAWICSLIYAVVQTANTFKLHFCRSTIKQFFCDIPQLLIISCTDTTANLWLIVAVMISLGSFCFFFILVSYGFIFSTVFKMQSAQARYKAFSTCIPHLIVFCLFLSTGMFSYFRPKSMSSPSVDLLAAVLYVVLPPLMNPIIYSLRNKEIQEAMQKISKKVFGFQLVI</sequence>
<feature type="transmembrane region" description="Helical" evidence="13">
    <location>
        <begin position="293"/>
        <end position="311"/>
    </location>
</feature>
<organism evidence="15 16">
    <name type="scientific">Eublepharis macularius</name>
    <name type="common">Leopard gecko</name>
    <name type="synonym">Cyrtodactylus macularius</name>
    <dbReference type="NCBI Taxonomy" id="481883"/>
    <lineage>
        <taxon>Eukaryota</taxon>
        <taxon>Metazoa</taxon>
        <taxon>Chordata</taxon>
        <taxon>Craniata</taxon>
        <taxon>Vertebrata</taxon>
        <taxon>Euteleostomi</taxon>
        <taxon>Lepidosauria</taxon>
        <taxon>Squamata</taxon>
        <taxon>Bifurcata</taxon>
        <taxon>Gekkota</taxon>
        <taxon>Eublepharidae</taxon>
        <taxon>Eublepharinae</taxon>
        <taxon>Eublepharis</taxon>
    </lineage>
</organism>
<keyword evidence="6 13" id="KW-0552">Olfaction</keyword>
<dbReference type="Proteomes" id="UP001190640">
    <property type="component" value="Chromosome 12"/>
</dbReference>
<evidence type="ECO:0000256" key="10">
    <source>
        <dbReference type="ARBA" id="ARBA00023170"/>
    </source>
</evidence>
<keyword evidence="8 12" id="KW-0297">G-protein coupled receptor</keyword>
<evidence type="ECO:0000256" key="11">
    <source>
        <dbReference type="ARBA" id="ARBA00023224"/>
    </source>
</evidence>
<evidence type="ECO:0000256" key="1">
    <source>
        <dbReference type="ARBA" id="ARBA00002936"/>
    </source>
</evidence>
<dbReference type="SUPFAM" id="SSF81321">
    <property type="entry name" value="Family A G protein-coupled receptor-like"/>
    <property type="match status" value="1"/>
</dbReference>
<evidence type="ECO:0000256" key="7">
    <source>
        <dbReference type="ARBA" id="ARBA00022989"/>
    </source>
</evidence>
<protein>
    <recommendedName>
        <fullName evidence="13">Olfactory receptor</fullName>
    </recommendedName>
</protein>
<evidence type="ECO:0000256" key="9">
    <source>
        <dbReference type="ARBA" id="ARBA00023136"/>
    </source>
</evidence>
<dbReference type="GO" id="GO:0004984">
    <property type="term" value="F:olfactory receptor activity"/>
    <property type="evidence" value="ECO:0007669"/>
    <property type="project" value="InterPro"/>
</dbReference>
<dbReference type="PANTHER" id="PTHR26452">
    <property type="entry name" value="OLFACTORY RECEPTOR"/>
    <property type="match status" value="1"/>
</dbReference>
<dbReference type="PROSITE" id="PS00237">
    <property type="entry name" value="G_PROTEIN_RECEP_F1_1"/>
    <property type="match status" value="1"/>
</dbReference>
<comment type="similarity">
    <text evidence="12">Belongs to the G-protein coupled receptor 1 family.</text>
</comment>
<feature type="transmembrane region" description="Helical" evidence="13">
    <location>
        <begin position="77"/>
        <end position="99"/>
    </location>
</feature>
<evidence type="ECO:0000259" key="14">
    <source>
        <dbReference type="PROSITE" id="PS50262"/>
    </source>
</evidence>
<keyword evidence="11 12" id="KW-0807">Transducer</keyword>
<dbReference type="PRINTS" id="PR00245">
    <property type="entry name" value="OLFACTORYR"/>
</dbReference>
<evidence type="ECO:0000256" key="13">
    <source>
        <dbReference type="RuleBase" id="RU363047"/>
    </source>
</evidence>
<reference evidence="16" key="1">
    <citation type="submission" date="2025-08" db="UniProtKB">
        <authorList>
            <consortium name="RefSeq"/>
        </authorList>
    </citation>
    <scope>IDENTIFICATION</scope>
    <source>
        <tissue evidence="16">Blood</tissue>
    </source>
</reference>
<dbReference type="AlphaFoldDB" id="A0AA97LC43"/>
<proteinExistence type="inferred from homology"/>
<dbReference type="InterPro" id="IPR050516">
    <property type="entry name" value="Olfactory_GPCR"/>
</dbReference>
<dbReference type="GO" id="GO:0004930">
    <property type="term" value="F:G protein-coupled receptor activity"/>
    <property type="evidence" value="ECO:0007669"/>
    <property type="project" value="UniProtKB-KW"/>
</dbReference>
<keyword evidence="15" id="KW-1185">Reference proteome</keyword>
<dbReference type="InterPro" id="IPR017452">
    <property type="entry name" value="GPCR_Rhodpsn_7TM"/>
</dbReference>
<feature type="domain" description="G-protein coupled receptors family 1 profile" evidence="14">
    <location>
        <begin position="93"/>
        <end position="341"/>
    </location>
</feature>
<dbReference type="CDD" id="cd15227">
    <property type="entry name" value="7tmA_OR14-like"/>
    <property type="match status" value="1"/>
</dbReference>
<keyword evidence="5 12" id="KW-0812">Transmembrane</keyword>
<dbReference type="InterPro" id="IPR000276">
    <property type="entry name" value="GPCR_Rhodpsn"/>
</dbReference>
<evidence type="ECO:0000256" key="4">
    <source>
        <dbReference type="ARBA" id="ARBA00022606"/>
    </source>
</evidence>
<dbReference type="PROSITE" id="PS50262">
    <property type="entry name" value="G_PROTEIN_RECEP_F1_2"/>
    <property type="match status" value="1"/>
</dbReference>
<evidence type="ECO:0000256" key="3">
    <source>
        <dbReference type="ARBA" id="ARBA00022475"/>
    </source>
</evidence>
<evidence type="ECO:0000256" key="8">
    <source>
        <dbReference type="ARBA" id="ARBA00023040"/>
    </source>
</evidence>
<dbReference type="FunFam" id="1.20.1070.10:FF:000037">
    <property type="entry name" value="Olfactory receptor"/>
    <property type="match status" value="1"/>
</dbReference>
<keyword evidence="7 13" id="KW-1133">Transmembrane helix</keyword>
<keyword evidence="4 13" id="KW-0716">Sensory transduction</keyword>
<feature type="transmembrane region" description="Helical" evidence="13">
    <location>
        <begin position="323"/>
        <end position="343"/>
    </location>
</feature>
<evidence type="ECO:0000256" key="5">
    <source>
        <dbReference type="ARBA" id="ARBA00022692"/>
    </source>
</evidence>
<dbReference type="RefSeq" id="XP_054849904.1">
    <property type="nucleotide sequence ID" value="XM_054993929.1"/>
</dbReference>
<dbReference type="Gene3D" id="1.20.1070.10">
    <property type="entry name" value="Rhodopsin 7-helix transmembrane proteins"/>
    <property type="match status" value="1"/>
</dbReference>
<gene>
    <name evidence="16" type="primary">LOC129339344</name>
</gene>
<keyword evidence="3 13" id="KW-1003">Cell membrane</keyword>
<comment type="subcellular location">
    <subcellularLocation>
        <location evidence="2 13">Cell membrane</location>
        <topology evidence="2 13">Multi-pass membrane protein</topology>
    </subcellularLocation>
</comment>
<evidence type="ECO:0000256" key="12">
    <source>
        <dbReference type="RuleBase" id="RU000688"/>
    </source>
</evidence>
<evidence type="ECO:0000256" key="2">
    <source>
        <dbReference type="ARBA" id="ARBA00004651"/>
    </source>
</evidence>
<evidence type="ECO:0000313" key="15">
    <source>
        <dbReference type="Proteomes" id="UP001190640"/>
    </source>
</evidence>
<feature type="transmembrane region" description="Helical" evidence="13">
    <location>
        <begin position="247"/>
        <end position="272"/>
    </location>
</feature>
<evidence type="ECO:0000313" key="16">
    <source>
        <dbReference type="RefSeq" id="XP_054849904.1"/>
    </source>
</evidence>
<dbReference type="PRINTS" id="PR00237">
    <property type="entry name" value="GPCRRHODOPSN"/>
</dbReference>
<dbReference type="InterPro" id="IPR000725">
    <property type="entry name" value="Olfact_rcpt"/>
</dbReference>